<feature type="domain" description="C2" evidence="6">
    <location>
        <begin position="150"/>
        <end position="273"/>
    </location>
</feature>
<dbReference type="InterPro" id="IPR010734">
    <property type="entry name" value="Copine_C"/>
</dbReference>
<dbReference type="AlphaFoldDB" id="A0A2J8WDX2"/>
<dbReference type="Pfam" id="PF00168">
    <property type="entry name" value="C2"/>
    <property type="match status" value="1"/>
</dbReference>
<evidence type="ECO:0000259" key="7">
    <source>
        <dbReference type="PROSITE" id="PS50234"/>
    </source>
</evidence>
<feature type="compositionally biased region" description="Pro residues" evidence="5">
    <location>
        <begin position="555"/>
        <end position="571"/>
    </location>
</feature>
<dbReference type="GO" id="GO:0005544">
    <property type="term" value="F:calcium-dependent phospholipid binding"/>
    <property type="evidence" value="ECO:0007669"/>
    <property type="project" value="InterPro"/>
</dbReference>
<dbReference type="FunFam" id="2.60.40.150:FF:000013">
    <property type="entry name" value="copine-9 isoform X1"/>
    <property type="match status" value="1"/>
</dbReference>
<dbReference type="InterPro" id="IPR045052">
    <property type="entry name" value="Copine"/>
</dbReference>
<dbReference type="PROSITE" id="PS50234">
    <property type="entry name" value="VWFA"/>
    <property type="match status" value="1"/>
</dbReference>
<evidence type="ECO:0000256" key="1">
    <source>
        <dbReference type="ARBA" id="ARBA00009048"/>
    </source>
</evidence>
<proteinExistence type="inferred from homology"/>
<keyword evidence="2" id="KW-0479">Metal-binding</keyword>
<evidence type="ECO:0000256" key="2">
    <source>
        <dbReference type="ARBA" id="ARBA00022723"/>
    </source>
</evidence>
<dbReference type="Gene3D" id="2.60.40.150">
    <property type="entry name" value="C2 domain"/>
    <property type="match status" value="1"/>
</dbReference>
<keyword evidence="3" id="KW-0677">Repeat</keyword>
<evidence type="ECO:0000256" key="5">
    <source>
        <dbReference type="SAM" id="MobiDB-lite"/>
    </source>
</evidence>
<dbReference type="InterPro" id="IPR002035">
    <property type="entry name" value="VWF_A"/>
</dbReference>
<dbReference type="CDD" id="cd04047">
    <property type="entry name" value="C2B_Copine"/>
    <property type="match status" value="1"/>
</dbReference>
<evidence type="ECO:0000313" key="8">
    <source>
        <dbReference type="EMBL" id="PNJ67934.1"/>
    </source>
</evidence>
<comment type="similarity">
    <text evidence="1">Belongs to the copine family.</text>
</comment>
<gene>
    <name evidence="8" type="ORF">CR201_G0011291</name>
</gene>
<evidence type="ECO:0000256" key="3">
    <source>
        <dbReference type="ARBA" id="ARBA00022737"/>
    </source>
</evidence>
<dbReference type="EMBL" id="NDHI03003394">
    <property type="protein sequence ID" value="PNJ67934.1"/>
    <property type="molecule type" value="Genomic_DNA"/>
</dbReference>
<feature type="region of interest" description="Disordered" evidence="5">
    <location>
        <begin position="1"/>
        <end position="67"/>
    </location>
</feature>
<accession>A0A2J8WDX2</accession>
<evidence type="ECO:0000256" key="4">
    <source>
        <dbReference type="ARBA" id="ARBA00022837"/>
    </source>
</evidence>
<dbReference type="GO" id="GO:0071277">
    <property type="term" value="P:cellular response to calcium ion"/>
    <property type="evidence" value="ECO:0007669"/>
    <property type="project" value="TreeGrafter"/>
</dbReference>
<dbReference type="InterPro" id="IPR035892">
    <property type="entry name" value="C2_domain_sf"/>
</dbReference>
<dbReference type="SUPFAM" id="SSF53300">
    <property type="entry name" value="vWA-like"/>
    <property type="match status" value="1"/>
</dbReference>
<sequence>MSLGGASERSVPATKIEITVSCRSTSGPTPSRQSCPQQPLTWPRPRLDRLTTRPTLTPPPKETKAEFGSTAAHPSTQNFHQDWVPDLFPPSPPPSPTPHRFHSFPRYNVDSKTNISKPDFLGQAFLALGEVIGGQGSRVERTLTGVPGKKCGTILLTAEELSNCRDIATMQLCANKLDKKDFFGKSDPFLVFYRSNEDGTFTICHKTEVVKNTLNPVWQPFSIPVRALCNGDYDRTVKIDVYDWDRDGSHDFIGEFTTSYRELSKAQNQFTVYEVLNPRKKCKKKKYVNSGTVTLLSFSVDSEFTFVDYIKGGTQLNFTVAIDFTASNGNPLQPTSLHYMSPYQLSAYAMALKAVGEIIQDYDSDKLFPAYGFGAKLPPEGRISHQFPLNNNDEDPNCAGIEGVLESYFQSLRTVQLYGPTYFAPVINQVARAAAKISDGSQYYVLLIITDGVISDMTQTKEAIVSASSLPMSIIIVGVGPAMFEAMEELDGDDVRVSSRGRYAERDIVQFVPFRDYVDRSGNQVLSMARLAKDVLAEIPEQLLSYMRTRDIQPRPSPSANPSPIPAPEQP</sequence>
<dbReference type="InterPro" id="IPR036465">
    <property type="entry name" value="vWFA_dom_sf"/>
</dbReference>
<dbReference type="GO" id="GO:0005886">
    <property type="term" value="C:plasma membrane"/>
    <property type="evidence" value="ECO:0007669"/>
    <property type="project" value="TreeGrafter"/>
</dbReference>
<dbReference type="SMART" id="SM00239">
    <property type="entry name" value="C2"/>
    <property type="match status" value="1"/>
</dbReference>
<comment type="caution">
    <text evidence="8">The sequence shown here is derived from an EMBL/GenBank/DDBJ whole genome shotgun (WGS) entry which is preliminary data.</text>
</comment>
<reference evidence="8" key="1">
    <citation type="submission" date="2017-12" db="EMBL/GenBank/DDBJ databases">
        <title>High-resolution comparative analysis of great ape genomes.</title>
        <authorList>
            <person name="Pollen A."/>
            <person name="Hastie A."/>
            <person name="Hormozdiari F."/>
            <person name="Dougherty M."/>
            <person name="Liu R."/>
            <person name="Chaisson M."/>
            <person name="Hoppe E."/>
            <person name="Hill C."/>
            <person name="Pang A."/>
            <person name="Hillier L."/>
            <person name="Baker C."/>
            <person name="Armstrong J."/>
            <person name="Shendure J."/>
            <person name="Paten B."/>
            <person name="Wilson R."/>
            <person name="Chao H."/>
            <person name="Schneider V."/>
            <person name="Ventura M."/>
            <person name="Kronenberg Z."/>
            <person name="Murali S."/>
            <person name="Gordon D."/>
            <person name="Cantsilieris S."/>
            <person name="Munson K."/>
            <person name="Nelson B."/>
            <person name="Raja A."/>
            <person name="Underwood J."/>
            <person name="Diekhans M."/>
            <person name="Fiddes I."/>
            <person name="Haussler D."/>
            <person name="Eichler E."/>
        </authorList>
    </citation>
    <scope>NUCLEOTIDE SEQUENCE [LARGE SCALE GENOMIC DNA]</scope>
    <source>
        <strain evidence="8">Susie</strain>
    </source>
</reference>
<feature type="region of interest" description="Disordered" evidence="5">
    <location>
        <begin position="548"/>
        <end position="571"/>
    </location>
</feature>
<name>A0A2J8WDX2_PONAB</name>
<evidence type="ECO:0000259" key="6">
    <source>
        <dbReference type="PROSITE" id="PS50004"/>
    </source>
</evidence>
<dbReference type="PANTHER" id="PTHR10857">
    <property type="entry name" value="COPINE"/>
    <property type="match status" value="1"/>
</dbReference>
<dbReference type="PROSITE" id="PS50004">
    <property type="entry name" value="C2"/>
    <property type="match status" value="1"/>
</dbReference>
<dbReference type="InterPro" id="IPR037768">
    <property type="entry name" value="C2B_Copine"/>
</dbReference>
<feature type="domain" description="VWFA" evidence="7">
    <location>
        <begin position="317"/>
        <end position="518"/>
    </location>
</feature>
<organism evidence="8">
    <name type="scientific">Pongo abelii</name>
    <name type="common">Sumatran orangutan</name>
    <name type="synonym">Pongo pygmaeus abelii</name>
    <dbReference type="NCBI Taxonomy" id="9601"/>
    <lineage>
        <taxon>Eukaryota</taxon>
        <taxon>Metazoa</taxon>
        <taxon>Chordata</taxon>
        <taxon>Craniata</taxon>
        <taxon>Vertebrata</taxon>
        <taxon>Euteleostomi</taxon>
        <taxon>Mammalia</taxon>
        <taxon>Eutheria</taxon>
        <taxon>Euarchontoglires</taxon>
        <taxon>Primates</taxon>
        <taxon>Haplorrhini</taxon>
        <taxon>Catarrhini</taxon>
        <taxon>Hominidae</taxon>
        <taxon>Pongo</taxon>
    </lineage>
</organism>
<keyword evidence="4" id="KW-0106">Calcium</keyword>
<dbReference type="CDD" id="cd01459">
    <property type="entry name" value="vWA_copine_like"/>
    <property type="match status" value="1"/>
</dbReference>
<dbReference type="GO" id="GO:1903861">
    <property type="term" value="P:positive regulation of dendrite extension"/>
    <property type="evidence" value="ECO:0007669"/>
    <property type="project" value="UniProtKB-ARBA"/>
</dbReference>
<dbReference type="GO" id="GO:0046872">
    <property type="term" value="F:metal ion binding"/>
    <property type="evidence" value="ECO:0007669"/>
    <property type="project" value="UniProtKB-KW"/>
</dbReference>
<dbReference type="PANTHER" id="PTHR10857:SF112">
    <property type="entry name" value="COPINE-9"/>
    <property type="match status" value="1"/>
</dbReference>
<dbReference type="SMART" id="SM00327">
    <property type="entry name" value="VWA"/>
    <property type="match status" value="1"/>
</dbReference>
<dbReference type="SUPFAM" id="SSF49562">
    <property type="entry name" value="C2 domain (Calcium/lipid-binding domain, CaLB)"/>
    <property type="match status" value="1"/>
</dbReference>
<dbReference type="Pfam" id="PF07002">
    <property type="entry name" value="Copine"/>
    <property type="match status" value="1"/>
</dbReference>
<dbReference type="InterPro" id="IPR000008">
    <property type="entry name" value="C2_dom"/>
</dbReference>
<feature type="compositionally biased region" description="Polar residues" evidence="5">
    <location>
        <begin position="21"/>
        <end position="38"/>
    </location>
</feature>
<protein>
    <submittedName>
        <fullName evidence="8">CPNE9 isoform 2</fullName>
    </submittedName>
</protein>